<keyword evidence="6" id="KW-1185">Reference proteome</keyword>
<proteinExistence type="predicted"/>
<dbReference type="Proteomes" id="UP000537260">
    <property type="component" value="Unassembled WGS sequence"/>
</dbReference>
<sequence>MGVTRGANATLAIRNLSFSIGERRILDAVSAELPPGQVTGLLGPNGAGKSTLLRLIAGIEKPNTGSVDLDGSRVSELRRRESSQRIALLEQSASPGVDLRVLDVVLLGRIPHRTGLFGGFSGDEDRLIVTESLTRVGIADLTDRSWHSLSGGQQQRVQIARALAQQPQLLLLDEPTNHLDVNAQLSLLSQVRELGFTTVAALHDLNLAATYCDHLLLLQEGRLVAAGPPAEVLTPATIAAAYGVDCDVIPHPRGGHPLIVFAPVGRSTSTPPAPRAGSRVFQTRAGARFSPNDMVSTREQRNGMERQR</sequence>
<keyword evidence="2" id="KW-0547">Nucleotide-binding</keyword>
<gene>
    <name evidence="5" type="ORF">HNR05_003029</name>
</gene>
<comment type="caution">
    <text evidence="5">The sequence shown here is derived from an EMBL/GenBank/DDBJ whole genome shotgun (WGS) entry which is preliminary data.</text>
</comment>
<dbReference type="SMART" id="SM00382">
    <property type="entry name" value="AAA"/>
    <property type="match status" value="1"/>
</dbReference>
<dbReference type="RefSeq" id="WP_343062617.1">
    <property type="nucleotide sequence ID" value="NZ_JACCFM010000001.1"/>
</dbReference>
<dbReference type="CDD" id="cd03214">
    <property type="entry name" value="ABC_Iron-Siderophores_B12_Hemin"/>
    <property type="match status" value="1"/>
</dbReference>
<dbReference type="EMBL" id="JACCFM010000001">
    <property type="protein sequence ID" value="NYJ21238.1"/>
    <property type="molecule type" value="Genomic_DNA"/>
</dbReference>
<name>A0A7Z0EGT6_9MICO</name>
<dbReference type="PANTHER" id="PTHR42794:SF2">
    <property type="entry name" value="ABC TRANSPORTER ATP-BINDING PROTEIN"/>
    <property type="match status" value="1"/>
</dbReference>
<dbReference type="Pfam" id="PF00005">
    <property type="entry name" value="ABC_tran"/>
    <property type="match status" value="1"/>
</dbReference>
<dbReference type="FunFam" id="3.40.50.300:FF:000134">
    <property type="entry name" value="Iron-enterobactin ABC transporter ATP-binding protein"/>
    <property type="match status" value="1"/>
</dbReference>
<dbReference type="GO" id="GO:0016887">
    <property type="term" value="F:ATP hydrolysis activity"/>
    <property type="evidence" value="ECO:0007669"/>
    <property type="project" value="InterPro"/>
</dbReference>
<keyword evidence="3 5" id="KW-0067">ATP-binding</keyword>
<dbReference type="InterPro" id="IPR003439">
    <property type="entry name" value="ABC_transporter-like_ATP-bd"/>
</dbReference>
<dbReference type="GO" id="GO:0005524">
    <property type="term" value="F:ATP binding"/>
    <property type="evidence" value="ECO:0007669"/>
    <property type="project" value="UniProtKB-KW"/>
</dbReference>
<evidence type="ECO:0000256" key="3">
    <source>
        <dbReference type="ARBA" id="ARBA00022840"/>
    </source>
</evidence>
<dbReference type="SUPFAM" id="SSF52540">
    <property type="entry name" value="P-loop containing nucleoside triphosphate hydrolases"/>
    <property type="match status" value="1"/>
</dbReference>
<reference evidence="5 6" key="1">
    <citation type="submission" date="2020-07" db="EMBL/GenBank/DDBJ databases">
        <title>Sequencing the genomes of 1000 actinobacteria strains.</title>
        <authorList>
            <person name="Klenk H.-P."/>
        </authorList>
    </citation>
    <scope>NUCLEOTIDE SEQUENCE [LARGE SCALE GENOMIC DNA]</scope>
    <source>
        <strain evidence="5 6">LI1</strain>
    </source>
</reference>
<feature type="domain" description="ABC transporter" evidence="4">
    <location>
        <begin position="11"/>
        <end position="245"/>
    </location>
</feature>
<dbReference type="PANTHER" id="PTHR42794">
    <property type="entry name" value="HEMIN IMPORT ATP-BINDING PROTEIN HMUV"/>
    <property type="match status" value="1"/>
</dbReference>
<accession>A0A7Z0EGT6</accession>
<dbReference type="InterPro" id="IPR003593">
    <property type="entry name" value="AAA+_ATPase"/>
</dbReference>
<dbReference type="InterPro" id="IPR017871">
    <property type="entry name" value="ABC_transporter-like_CS"/>
</dbReference>
<evidence type="ECO:0000259" key="4">
    <source>
        <dbReference type="PROSITE" id="PS50893"/>
    </source>
</evidence>
<protein>
    <submittedName>
        <fullName evidence="5">Iron complex transport system ATP-binding protein</fullName>
    </submittedName>
</protein>
<organism evidence="5 6">
    <name type="scientific">Glaciibacter psychrotolerans</name>
    <dbReference type="NCBI Taxonomy" id="670054"/>
    <lineage>
        <taxon>Bacteria</taxon>
        <taxon>Bacillati</taxon>
        <taxon>Actinomycetota</taxon>
        <taxon>Actinomycetes</taxon>
        <taxon>Micrococcales</taxon>
        <taxon>Microbacteriaceae</taxon>
        <taxon>Glaciibacter</taxon>
    </lineage>
</organism>
<keyword evidence="1" id="KW-0813">Transport</keyword>
<dbReference type="InterPro" id="IPR027417">
    <property type="entry name" value="P-loop_NTPase"/>
</dbReference>
<evidence type="ECO:0000313" key="6">
    <source>
        <dbReference type="Proteomes" id="UP000537260"/>
    </source>
</evidence>
<dbReference type="PROSITE" id="PS50893">
    <property type="entry name" value="ABC_TRANSPORTER_2"/>
    <property type="match status" value="1"/>
</dbReference>
<evidence type="ECO:0000256" key="1">
    <source>
        <dbReference type="ARBA" id="ARBA00022448"/>
    </source>
</evidence>
<evidence type="ECO:0000313" key="5">
    <source>
        <dbReference type="EMBL" id="NYJ21238.1"/>
    </source>
</evidence>
<dbReference type="PROSITE" id="PS00211">
    <property type="entry name" value="ABC_TRANSPORTER_1"/>
    <property type="match status" value="1"/>
</dbReference>
<evidence type="ECO:0000256" key="2">
    <source>
        <dbReference type="ARBA" id="ARBA00022741"/>
    </source>
</evidence>
<dbReference type="AlphaFoldDB" id="A0A7Z0EGT6"/>
<dbReference type="Gene3D" id="3.40.50.300">
    <property type="entry name" value="P-loop containing nucleotide triphosphate hydrolases"/>
    <property type="match status" value="1"/>
</dbReference>